<dbReference type="InterPro" id="IPR001138">
    <property type="entry name" value="Zn2Cys6_DnaBD"/>
</dbReference>
<evidence type="ECO:0000313" key="5">
    <source>
        <dbReference type="EMBL" id="TVY14600.1"/>
    </source>
</evidence>
<dbReference type="CDD" id="cd00067">
    <property type="entry name" value="GAL4"/>
    <property type="match status" value="1"/>
</dbReference>
<dbReference type="SMART" id="SM00066">
    <property type="entry name" value="GAL4"/>
    <property type="match status" value="1"/>
</dbReference>
<feature type="region of interest" description="Disordered" evidence="3">
    <location>
        <begin position="84"/>
        <end position="112"/>
    </location>
</feature>
<dbReference type="PANTHER" id="PTHR46910:SF18">
    <property type="entry name" value="ZN(II)2CYS6 TRANSCRIPTION FACTOR (EUROFUNG)"/>
    <property type="match status" value="1"/>
</dbReference>
<dbReference type="Proteomes" id="UP000469559">
    <property type="component" value="Unassembled WGS sequence"/>
</dbReference>
<name>A0A8T9B3J8_9HELO</name>
<dbReference type="InterPro" id="IPR036864">
    <property type="entry name" value="Zn2-C6_fun-type_DNA-bd_sf"/>
</dbReference>
<evidence type="ECO:0000256" key="1">
    <source>
        <dbReference type="ARBA" id="ARBA00022723"/>
    </source>
</evidence>
<protein>
    <submittedName>
        <fullName evidence="5">Xylanolytic transcriptional activator xlnR</fullName>
    </submittedName>
</protein>
<dbReference type="InterPro" id="IPR007219">
    <property type="entry name" value="XnlR_reg_dom"/>
</dbReference>
<dbReference type="EMBL" id="QGMF01000653">
    <property type="protein sequence ID" value="TVY14600.1"/>
    <property type="molecule type" value="Genomic_DNA"/>
</dbReference>
<keyword evidence="1" id="KW-0479">Metal-binding</keyword>
<dbReference type="PROSITE" id="PS50048">
    <property type="entry name" value="ZN2_CY6_FUNGAL_2"/>
    <property type="match status" value="1"/>
</dbReference>
<dbReference type="GO" id="GO:0000981">
    <property type="term" value="F:DNA-binding transcription factor activity, RNA polymerase II-specific"/>
    <property type="evidence" value="ECO:0007669"/>
    <property type="project" value="InterPro"/>
</dbReference>
<dbReference type="AlphaFoldDB" id="A0A8T9B3J8"/>
<keyword evidence="2" id="KW-0539">Nucleus</keyword>
<keyword evidence="6" id="KW-1185">Reference proteome</keyword>
<comment type="caution">
    <text evidence="5">The sequence shown here is derived from an EMBL/GenBank/DDBJ whole genome shotgun (WGS) entry which is preliminary data.</text>
</comment>
<accession>A0A8T9B3J8</accession>
<gene>
    <name evidence="5" type="primary">xlnR</name>
    <name evidence="5" type="ORF">LARI1_G006417</name>
</gene>
<evidence type="ECO:0000256" key="3">
    <source>
        <dbReference type="SAM" id="MobiDB-lite"/>
    </source>
</evidence>
<feature type="compositionally biased region" description="Polar residues" evidence="3">
    <location>
        <begin position="1"/>
        <end position="15"/>
    </location>
</feature>
<dbReference type="GO" id="GO:0003677">
    <property type="term" value="F:DNA binding"/>
    <property type="evidence" value="ECO:0007669"/>
    <property type="project" value="InterPro"/>
</dbReference>
<dbReference type="Pfam" id="PF04082">
    <property type="entry name" value="Fungal_trans"/>
    <property type="match status" value="1"/>
</dbReference>
<feature type="compositionally biased region" description="Basic residues" evidence="3">
    <location>
        <begin position="84"/>
        <end position="93"/>
    </location>
</feature>
<dbReference type="InterPro" id="IPR050987">
    <property type="entry name" value="AtrR-like"/>
</dbReference>
<dbReference type="GO" id="GO:0008270">
    <property type="term" value="F:zinc ion binding"/>
    <property type="evidence" value="ECO:0007669"/>
    <property type="project" value="InterPro"/>
</dbReference>
<evidence type="ECO:0000259" key="4">
    <source>
        <dbReference type="PROSITE" id="PS50048"/>
    </source>
</evidence>
<sequence length="667" mass="75184">MSNFLEAFANSTPSTDIAFAEQSSPPPNQQPQTVSTPTKQRRVSRACDFCSQRSIRCKPSTEEPQRCQNCFDFGVSCTYARPKKKRGMKRGSKRNNNLSSPGSGSRDGEKDTQSIMECTHDFQCTDNNPRVGILEKWKFMVVDNEVTIKHLVHVYFEIVYPLFPLFHRPNMLDRLGQREYLTNHSFFADIMSICALASSRARDGALFPGRWDIDCFQEPSPEVFFTAAREALPRDLGAMKGLDWMRTCVILALYGIQVSKIDIMHQYLGVYHTLVSMDSLHDENNWPEGIGIVEIEMRRRLFWSMYQLEVSASTTWGSVIRCREAQSHVSYPSEINDEFFSDDGYQGLSTLVQGFNLPRTISNPSCWLHGWNFTTELHRVLEHAMDDLYRYRYRSAPIGSFSPVDLFGRDTTQHSVVLSRVLYIYDHLPQKFKEAKLPRNGKAGKEEIYSFQAANITATLQLVRMILFTSEDATVEQKCKIARDLLDGFSKIPIVFLRAISSPLLHHLAGIGSILAPVMEGPLSESSYLEVRHALLSMAELLENLEQGITRNVGAASRLRAHIASIDNYMTMQRQRGVQFTSNGLPAPPPFLNTCGADTTNPNIDPRLQGVAAYPDSAHPYHYPTGNAVNRAGEGPNVTVGEQFQLPPQLLHGWSWPFDITQGFGGV</sequence>
<proteinExistence type="predicted"/>
<dbReference type="GO" id="GO:0006351">
    <property type="term" value="P:DNA-templated transcription"/>
    <property type="evidence" value="ECO:0007669"/>
    <property type="project" value="InterPro"/>
</dbReference>
<dbReference type="Pfam" id="PF00172">
    <property type="entry name" value="Zn_clus"/>
    <property type="match status" value="1"/>
</dbReference>
<dbReference type="CDD" id="cd12148">
    <property type="entry name" value="fungal_TF_MHR"/>
    <property type="match status" value="1"/>
</dbReference>
<dbReference type="SUPFAM" id="SSF57701">
    <property type="entry name" value="Zn2/Cys6 DNA-binding domain"/>
    <property type="match status" value="1"/>
</dbReference>
<feature type="region of interest" description="Disordered" evidence="3">
    <location>
        <begin position="1"/>
        <end position="40"/>
    </location>
</feature>
<dbReference type="Gene3D" id="4.10.240.10">
    <property type="entry name" value="Zn(2)-C6 fungal-type DNA-binding domain"/>
    <property type="match status" value="1"/>
</dbReference>
<dbReference type="PANTHER" id="PTHR46910">
    <property type="entry name" value="TRANSCRIPTION FACTOR PDR1"/>
    <property type="match status" value="1"/>
</dbReference>
<feature type="domain" description="Zn(2)-C6 fungal-type" evidence="4">
    <location>
        <begin position="46"/>
        <end position="79"/>
    </location>
</feature>
<dbReference type="OrthoDB" id="2123952at2759"/>
<evidence type="ECO:0000313" key="6">
    <source>
        <dbReference type="Proteomes" id="UP000469559"/>
    </source>
</evidence>
<reference evidence="5 6" key="1">
    <citation type="submission" date="2018-05" db="EMBL/GenBank/DDBJ databases">
        <title>Whole genome sequencing for identification of molecular markers to develop diagnostic detection tools for the regulated plant pathogen Lachnellula willkommii.</title>
        <authorList>
            <person name="Giroux E."/>
            <person name="Bilodeau G."/>
        </authorList>
    </citation>
    <scope>NUCLEOTIDE SEQUENCE [LARGE SCALE GENOMIC DNA]</scope>
    <source>
        <strain evidence="5 6">CBS 203.66</strain>
    </source>
</reference>
<organism evidence="5 6">
    <name type="scientific">Lachnellula arida</name>
    <dbReference type="NCBI Taxonomy" id="1316785"/>
    <lineage>
        <taxon>Eukaryota</taxon>
        <taxon>Fungi</taxon>
        <taxon>Dikarya</taxon>
        <taxon>Ascomycota</taxon>
        <taxon>Pezizomycotina</taxon>
        <taxon>Leotiomycetes</taxon>
        <taxon>Helotiales</taxon>
        <taxon>Lachnaceae</taxon>
        <taxon>Lachnellula</taxon>
    </lineage>
</organism>
<evidence type="ECO:0000256" key="2">
    <source>
        <dbReference type="ARBA" id="ARBA00023242"/>
    </source>
</evidence>